<reference evidence="6" key="1">
    <citation type="submission" date="2016-10" db="EMBL/GenBank/DDBJ databases">
        <authorList>
            <person name="Varghese N."/>
            <person name="Submissions S."/>
        </authorList>
    </citation>
    <scope>NUCLEOTIDE SEQUENCE [LARGE SCALE GENOMIC DNA]</scope>
    <source>
        <strain evidence="6">CGMCC 4.5579</strain>
    </source>
</reference>
<evidence type="ECO:0000259" key="4">
    <source>
        <dbReference type="Pfam" id="PF13193"/>
    </source>
</evidence>
<evidence type="ECO:0000313" key="5">
    <source>
        <dbReference type="EMBL" id="SFP28175.1"/>
    </source>
</evidence>
<dbReference type="SUPFAM" id="SSF56801">
    <property type="entry name" value="Acetyl-CoA synthetase-like"/>
    <property type="match status" value="1"/>
</dbReference>
<dbReference type="Proteomes" id="UP000198727">
    <property type="component" value="Unassembled WGS sequence"/>
</dbReference>
<dbReference type="InterPro" id="IPR020845">
    <property type="entry name" value="AMP-binding_CS"/>
</dbReference>
<dbReference type="Gene3D" id="3.40.50.980">
    <property type="match status" value="2"/>
</dbReference>
<dbReference type="PANTHER" id="PTHR43201">
    <property type="entry name" value="ACYL-COA SYNTHETASE"/>
    <property type="match status" value="1"/>
</dbReference>
<gene>
    <name evidence="5" type="ORF">SAMN05421810_102121</name>
</gene>
<dbReference type="PROSITE" id="PS00455">
    <property type="entry name" value="AMP_BINDING"/>
    <property type="match status" value="1"/>
</dbReference>
<protein>
    <submittedName>
        <fullName evidence="5">Fatty-acyl-CoA synthase</fullName>
    </submittedName>
</protein>
<feature type="domain" description="AMP-binding enzyme C-terminal" evidence="4">
    <location>
        <begin position="478"/>
        <end position="555"/>
    </location>
</feature>
<dbReference type="InterPro" id="IPR045851">
    <property type="entry name" value="AMP-bd_C_sf"/>
</dbReference>
<dbReference type="Gene3D" id="2.30.38.10">
    <property type="entry name" value="Luciferase, Domain 3"/>
    <property type="match status" value="1"/>
</dbReference>
<dbReference type="RefSeq" id="WP_208325819.1">
    <property type="nucleotide sequence ID" value="NZ_FOWW01000002.1"/>
</dbReference>
<evidence type="ECO:0000259" key="3">
    <source>
        <dbReference type="Pfam" id="PF00501"/>
    </source>
</evidence>
<keyword evidence="6" id="KW-1185">Reference proteome</keyword>
<name>A0A1I5P296_9PSEU</name>
<keyword evidence="2" id="KW-0436">Ligase</keyword>
<dbReference type="AlphaFoldDB" id="A0A1I5P296"/>
<dbReference type="STRING" id="587909.SAMN05421810_102121"/>
<dbReference type="Pfam" id="PF13193">
    <property type="entry name" value="AMP-binding_C"/>
    <property type="match status" value="1"/>
</dbReference>
<dbReference type="EMBL" id="FOWW01000002">
    <property type="protein sequence ID" value="SFP28175.1"/>
    <property type="molecule type" value="Genomic_DNA"/>
</dbReference>
<dbReference type="GO" id="GO:0031956">
    <property type="term" value="F:medium-chain fatty acid-CoA ligase activity"/>
    <property type="evidence" value="ECO:0007669"/>
    <property type="project" value="TreeGrafter"/>
</dbReference>
<evidence type="ECO:0000313" key="6">
    <source>
        <dbReference type="Proteomes" id="UP000198727"/>
    </source>
</evidence>
<sequence>MDTGMEPIAERRARLRARYRTWRPMALHERVDAVRAEHPDRPLVITDEITLRYRDVVDWSVRLADGLWALGVRPGDRVAMVMANHPEFVPLKVAISRAGAVAVPLNFLYRSAELGYVLRQSRCRVLVTMSGYRDLDHLAMLDEIAPGWRDGRSPSLPSLRAVVVLPTEPPAARPLDGVTTVAGLAELGDRYAGATTAVRVSGDDVGDILYTSGTTGTPKGVMVSHDATQRDAYASALTRGFADGRRILFSLPCYHMFGLVEGFLAALFVGGAIIPQPRFDPDAYLAGVERHRAEDVLCVPTMTVALLECPGREKYDLSSLQAILSGAAPAPAWLWERVRAELGVTEIVTGYGMTEFGGATTMSRPEDPLDVVASTVGRIKLAGAAGLGDGTGRLVEYKTVDPMSGADLPPGGEGELACRGPTVMRGYWDEPEETAAVLRDGWVRSGDLGRVRPDGNVVLTGRSGDLYKTGGELVMPKEVEELLTRQPGISQAHVVGVPDERWGEVGVAWIVPEPGAEVTAEEAVAACRRGLARFKVPRHVLLTSAAELPVTPTGKVRKFVLRERAARLVSTTDGKSSEGGGR</sequence>
<feature type="domain" description="AMP-dependent synthetase/ligase" evidence="3">
    <location>
        <begin position="35"/>
        <end position="428"/>
    </location>
</feature>
<evidence type="ECO:0000256" key="2">
    <source>
        <dbReference type="ARBA" id="ARBA00022598"/>
    </source>
</evidence>
<dbReference type="InterPro" id="IPR025110">
    <property type="entry name" value="AMP-bd_C"/>
</dbReference>
<dbReference type="Pfam" id="PF00501">
    <property type="entry name" value="AMP-binding"/>
    <property type="match status" value="1"/>
</dbReference>
<evidence type="ECO:0000256" key="1">
    <source>
        <dbReference type="ARBA" id="ARBA00006432"/>
    </source>
</evidence>
<accession>A0A1I5P296</accession>
<dbReference type="PANTHER" id="PTHR43201:SF5">
    <property type="entry name" value="MEDIUM-CHAIN ACYL-COA LIGASE ACSF2, MITOCHONDRIAL"/>
    <property type="match status" value="1"/>
</dbReference>
<dbReference type="GO" id="GO:0006631">
    <property type="term" value="P:fatty acid metabolic process"/>
    <property type="evidence" value="ECO:0007669"/>
    <property type="project" value="TreeGrafter"/>
</dbReference>
<organism evidence="5 6">
    <name type="scientific">Amycolatopsis arida</name>
    <dbReference type="NCBI Taxonomy" id="587909"/>
    <lineage>
        <taxon>Bacteria</taxon>
        <taxon>Bacillati</taxon>
        <taxon>Actinomycetota</taxon>
        <taxon>Actinomycetes</taxon>
        <taxon>Pseudonocardiales</taxon>
        <taxon>Pseudonocardiaceae</taxon>
        <taxon>Amycolatopsis</taxon>
    </lineage>
</organism>
<comment type="similarity">
    <text evidence="1">Belongs to the ATP-dependent AMP-binding enzyme family.</text>
</comment>
<dbReference type="InterPro" id="IPR000873">
    <property type="entry name" value="AMP-dep_synth/lig_dom"/>
</dbReference>
<dbReference type="Gene3D" id="3.30.300.30">
    <property type="match status" value="1"/>
</dbReference>
<proteinExistence type="inferred from homology"/>